<evidence type="ECO:0000256" key="4">
    <source>
        <dbReference type="ARBA" id="ARBA00023180"/>
    </source>
</evidence>
<dbReference type="GO" id="GO:0005576">
    <property type="term" value="C:extracellular region"/>
    <property type="evidence" value="ECO:0007669"/>
    <property type="project" value="UniProtKB-SubCell"/>
</dbReference>
<dbReference type="PANTHER" id="PTHR11967:SF2">
    <property type="entry name" value="ALPHA-1-ACID GLYCOPROTEIN 1"/>
    <property type="match status" value="1"/>
</dbReference>
<evidence type="ECO:0000256" key="3">
    <source>
        <dbReference type="ARBA" id="ARBA00022729"/>
    </source>
</evidence>
<reference evidence="7" key="1">
    <citation type="submission" date="2020-06" db="EMBL/GenBank/DDBJ databases">
        <authorList>
            <consortium name="Wellcome Sanger Institute Data Sharing"/>
        </authorList>
    </citation>
    <scope>NUCLEOTIDE SEQUENCE [LARGE SCALE GENOMIC DNA]</scope>
</reference>
<accession>A0A8C5G880</accession>
<evidence type="ECO:0000256" key="5">
    <source>
        <dbReference type="SAM" id="MobiDB-lite"/>
    </source>
</evidence>
<evidence type="ECO:0000256" key="6">
    <source>
        <dbReference type="SAM" id="SignalP"/>
    </source>
</evidence>
<evidence type="ECO:0000256" key="1">
    <source>
        <dbReference type="ARBA" id="ARBA00004613"/>
    </source>
</evidence>
<dbReference type="Ensembl" id="ENSGWIT00000023470.1">
    <property type="protein sequence ID" value="ENSGWIP00000021392.1"/>
    <property type="gene ID" value="ENSGWIG00000011552.1"/>
</dbReference>
<dbReference type="SUPFAM" id="SSF50814">
    <property type="entry name" value="Lipocalins"/>
    <property type="match status" value="1"/>
</dbReference>
<dbReference type="Gene3D" id="2.40.128.20">
    <property type="match status" value="1"/>
</dbReference>
<organism evidence="7 8">
    <name type="scientific">Gouania willdenowi</name>
    <name type="common">Blunt-snouted clingfish</name>
    <name type="synonym">Lepadogaster willdenowi</name>
    <dbReference type="NCBI Taxonomy" id="441366"/>
    <lineage>
        <taxon>Eukaryota</taxon>
        <taxon>Metazoa</taxon>
        <taxon>Chordata</taxon>
        <taxon>Craniata</taxon>
        <taxon>Vertebrata</taxon>
        <taxon>Euteleostomi</taxon>
        <taxon>Actinopterygii</taxon>
        <taxon>Neopterygii</taxon>
        <taxon>Teleostei</taxon>
        <taxon>Neoteleostei</taxon>
        <taxon>Acanthomorphata</taxon>
        <taxon>Ovalentaria</taxon>
        <taxon>Blenniimorphae</taxon>
        <taxon>Blenniiformes</taxon>
        <taxon>Gobiesocoidei</taxon>
        <taxon>Gobiesocidae</taxon>
        <taxon>Gobiesocinae</taxon>
        <taxon>Gouania</taxon>
    </lineage>
</organism>
<evidence type="ECO:0000313" key="8">
    <source>
        <dbReference type="Proteomes" id="UP000694680"/>
    </source>
</evidence>
<proteinExistence type="predicted"/>
<protein>
    <recommendedName>
        <fullName evidence="9">Apolipoprotein M</fullName>
    </recommendedName>
</protein>
<dbReference type="InterPro" id="IPR022734">
    <property type="entry name" value="ApoM"/>
</dbReference>
<keyword evidence="8" id="KW-1185">Reference proteome</keyword>
<name>A0A8C5G880_GOUWI</name>
<keyword evidence="2" id="KW-0964">Secreted</keyword>
<dbReference type="Proteomes" id="UP000694680">
    <property type="component" value="Chromosome 1"/>
</dbReference>
<keyword evidence="3 6" id="KW-0732">Signal</keyword>
<reference evidence="7" key="3">
    <citation type="submission" date="2025-09" db="UniProtKB">
        <authorList>
            <consortium name="Ensembl"/>
        </authorList>
    </citation>
    <scope>IDENTIFICATION</scope>
</reference>
<feature type="chain" id="PRO_5034102139" description="Apolipoprotein M" evidence="6">
    <location>
        <begin position="22"/>
        <end position="193"/>
    </location>
</feature>
<dbReference type="PANTHER" id="PTHR11967">
    <property type="entry name" value="ALPHA-1-ACID GLYCOPROTEIN"/>
    <property type="match status" value="1"/>
</dbReference>
<keyword evidence="4" id="KW-0325">Glycoprotein</keyword>
<dbReference type="AlphaFoldDB" id="A0A8C5G880"/>
<evidence type="ECO:0000313" key="7">
    <source>
        <dbReference type="Ensembl" id="ENSGWIP00000021392.1"/>
    </source>
</evidence>
<dbReference type="Pfam" id="PF11032">
    <property type="entry name" value="ApoM"/>
    <property type="match status" value="1"/>
</dbReference>
<feature type="region of interest" description="Disordered" evidence="5">
    <location>
        <begin position="174"/>
        <end position="193"/>
    </location>
</feature>
<sequence length="193" mass="21688">PLDMFTVYAIALSCLLSVSLSSPSCEDLIRPMDHLDVHNLEGRRALVAGSLSDKEYIETFKSRDSAVIDFDNSTDPSKISFKRAFNFNGTCSSLNTDVTLEGSGFTLPKLNFTITFYHTACQDCLLSVFNNKDTNHQRLYLFSKRRQVEPKEMDDFTAQAQCLKMTAPVLMDPTKELCPESSAEDKTEEKMEA</sequence>
<dbReference type="InterPro" id="IPR012674">
    <property type="entry name" value="Calycin"/>
</dbReference>
<feature type="signal peptide" evidence="6">
    <location>
        <begin position="1"/>
        <end position="21"/>
    </location>
</feature>
<comment type="subcellular location">
    <subcellularLocation>
        <location evidence="1">Secreted</location>
    </subcellularLocation>
</comment>
<evidence type="ECO:0000256" key="2">
    <source>
        <dbReference type="ARBA" id="ARBA00022525"/>
    </source>
</evidence>
<evidence type="ECO:0008006" key="9">
    <source>
        <dbReference type="Google" id="ProtNLM"/>
    </source>
</evidence>
<reference evidence="7" key="2">
    <citation type="submission" date="2025-08" db="UniProtKB">
        <authorList>
            <consortium name="Ensembl"/>
        </authorList>
    </citation>
    <scope>IDENTIFICATION</scope>
</reference>